<evidence type="ECO:0000313" key="5">
    <source>
        <dbReference type="EMBL" id="RXH08233.1"/>
    </source>
</evidence>
<dbReference type="GO" id="GO:0016787">
    <property type="term" value="F:hydrolase activity"/>
    <property type="evidence" value="ECO:0007669"/>
    <property type="project" value="UniProtKB-KW"/>
</dbReference>
<evidence type="ECO:0000259" key="3">
    <source>
        <dbReference type="Pfam" id="PF02275"/>
    </source>
</evidence>
<organism evidence="4 6">
    <name type="scientific">Bradyrhizobium guangzhouense</name>
    <dbReference type="NCBI Taxonomy" id="1325095"/>
    <lineage>
        <taxon>Bacteria</taxon>
        <taxon>Pseudomonadati</taxon>
        <taxon>Pseudomonadota</taxon>
        <taxon>Alphaproteobacteria</taxon>
        <taxon>Hyphomicrobiales</taxon>
        <taxon>Nitrobacteraceae</taxon>
        <taxon>Bradyrhizobium</taxon>
    </lineage>
</organism>
<evidence type="ECO:0000313" key="7">
    <source>
        <dbReference type="Proteomes" id="UP000290401"/>
    </source>
</evidence>
<evidence type="ECO:0000313" key="6">
    <source>
        <dbReference type="Proteomes" id="UP000288972"/>
    </source>
</evidence>
<dbReference type="PANTHER" id="PTHR35527:SF2">
    <property type="entry name" value="HYDROLASE"/>
    <property type="match status" value="1"/>
</dbReference>
<evidence type="ECO:0000313" key="4">
    <source>
        <dbReference type="EMBL" id="QAU47367.1"/>
    </source>
</evidence>
<dbReference type="CDD" id="cd01902">
    <property type="entry name" value="Ntn_CGH"/>
    <property type="match status" value="1"/>
</dbReference>
<keyword evidence="2 4" id="KW-0378">Hydrolase</keyword>
<name>A0AAE6C9B1_9BRAD</name>
<dbReference type="EMBL" id="CP030053">
    <property type="protein sequence ID" value="QAU47367.1"/>
    <property type="molecule type" value="Genomic_DNA"/>
</dbReference>
<reference evidence="5 7" key="2">
    <citation type="submission" date="2018-10" db="EMBL/GenBank/DDBJ databases">
        <title>Bradyrhizobium sp. nov., effective nodules isolated from peanut in China.</title>
        <authorList>
            <person name="Li Y."/>
        </authorList>
    </citation>
    <scope>NUCLEOTIDE SEQUENCE [LARGE SCALE GENOMIC DNA]</scope>
    <source>
        <strain evidence="5 7">CCBAU 53426</strain>
    </source>
</reference>
<keyword evidence="7" id="KW-1185">Reference proteome</keyword>
<dbReference type="KEGG" id="bgz:XH91_19770"/>
<dbReference type="Gene3D" id="3.60.60.10">
    <property type="entry name" value="Penicillin V Acylase, Chain A"/>
    <property type="match status" value="1"/>
</dbReference>
<dbReference type="InterPro" id="IPR029132">
    <property type="entry name" value="CBAH/NAAA_C"/>
</dbReference>
<dbReference type="AlphaFoldDB" id="A0AAE6C9B1"/>
<protein>
    <submittedName>
        <fullName evidence="4">Choloylglycine hydrolase</fullName>
    </submittedName>
    <submittedName>
        <fullName evidence="5">Linear amide C-N hydrolase</fullName>
    </submittedName>
</protein>
<sequence length="357" mass="39336">MPSRQPIRYRFLAVTIAAAMAVAPSISLACTRLVYLGAGNQVITARSMDWKSDVATNLWIFPRGMARSGEVGPSSLTWTSKYGSVIASGYDISTTDGLNEAGLMANVLWLVESEYPKFDGSKPGLTIAAWAQYVLDEFATVQEAVDALAKEPFTIVTDNVPGEKRLATLHLSMSDATGDSAIVEYIQGKQVIHHGRQYQVMTNSPTFDEQLALNAYWKQIGGTVFLPGTNRASDRFARASFYVDAIPKDENPDRALAAVFSVIRNTSVPFGITTPDQPNISSTRWRTVADHQRKLYFFESVLTPNTFWVDLKRVDFSPQTGKVKKLDLGPDQDHTFAGDATASFREAEPFKFLGLPM</sequence>
<dbReference type="SUPFAM" id="SSF56235">
    <property type="entry name" value="N-terminal nucleophile aminohydrolases (Ntn hydrolases)"/>
    <property type="match status" value="1"/>
</dbReference>
<dbReference type="Proteomes" id="UP000290401">
    <property type="component" value="Unassembled WGS sequence"/>
</dbReference>
<dbReference type="PROSITE" id="PS51257">
    <property type="entry name" value="PROKAR_LIPOPROTEIN"/>
    <property type="match status" value="1"/>
</dbReference>
<evidence type="ECO:0000256" key="1">
    <source>
        <dbReference type="ARBA" id="ARBA00006625"/>
    </source>
</evidence>
<proteinExistence type="inferred from homology"/>
<dbReference type="InterPro" id="IPR029055">
    <property type="entry name" value="Ntn_hydrolases_N"/>
</dbReference>
<feature type="domain" description="Choloylglycine hydrolase/NAAA C-terminal" evidence="3">
    <location>
        <begin position="30"/>
        <end position="315"/>
    </location>
</feature>
<dbReference type="RefSeq" id="WP_128952113.1">
    <property type="nucleotide sequence ID" value="NZ_CP030053.1"/>
</dbReference>
<dbReference type="InterPro" id="IPR052193">
    <property type="entry name" value="Peptidase_C59"/>
</dbReference>
<reference evidence="4 6" key="1">
    <citation type="submission" date="2018-06" db="EMBL/GenBank/DDBJ databases">
        <title>Comparative genomics of rhizobia nodulating Arachis hypogaea in China.</title>
        <authorList>
            <person name="Li Y."/>
        </authorList>
    </citation>
    <scope>NUCLEOTIDE SEQUENCE [LARGE SCALE GENOMIC DNA]</scope>
    <source>
        <strain evidence="4 6">CCBAU 51670</strain>
    </source>
</reference>
<comment type="similarity">
    <text evidence="1">Belongs to the peptidase C59 family.</text>
</comment>
<dbReference type="PANTHER" id="PTHR35527">
    <property type="entry name" value="CHOLOYLGLYCINE HYDROLASE"/>
    <property type="match status" value="1"/>
</dbReference>
<dbReference type="EMBL" id="RDQZ01000033">
    <property type="protein sequence ID" value="RXH08233.1"/>
    <property type="molecule type" value="Genomic_DNA"/>
</dbReference>
<accession>A0AAE6C9B1</accession>
<gene>
    <name evidence="5" type="ORF">EAS56_29960</name>
    <name evidence="4" type="ORF">XH91_19770</name>
</gene>
<dbReference type="Proteomes" id="UP000288972">
    <property type="component" value="Chromosome"/>
</dbReference>
<evidence type="ECO:0000256" key="2">
    <source>
        <dbReference type="ARBA" id="ARBA00022801"/>
    </source>
</evidence>
<dbReference type="Pfam" id="PF02275">
    <property type="entry name" value="CBAH"/>
    <property type="match status" value="1"/>
</dbReference>